<keyword evidence="1" id="KW-0812">Transmembrane</keyword>
<reference evidence="2" key="1">
    <citation type="submission" date="2021-01" db="EMBL/GenBank/DDBJ databases">
        <authorList>
            <person name="Corre E."/>
            <person name="Pelletier E."/>
            <person name="Niang G."/>
            <person name="Scheremetjew M."/>
            <person name="Finn R."/>
            <person name="Kale V."/>
            <person name="Holt S."/>
            <person name="Cochrane G."/>
            <person name="Meng A."/>
            <person name="Brown T."/>
            <person name="Cohen L."/>
        </authorList>
    </citation>
    <scope>NUCLEOTIDE SEQUENCE</scope>
    <source>
        <strain evidence="2">OF101</strain>
    </source>
</reference>
<dbReference type="AlphaFoldDB" id="A0A7S1MDY8"/>
<keyword evidence="1" id="KW-1133">Transmembrane helix</keyword>
<protein>
    <submittedName>
        <fullName evidence="2">Uncharacterized protein</fullName>
    </submittedName>
</protein>
<evidence type="ECO:0000313" key="2">
    <source>
        <dbReference type="EMBL" id="CAD9129148.1"/>
    </source>
</evidence>
<proteinExistence type="predicted"/>
<name>A0A7S1MDY8_ALECA</name>
<dbReference type="EMBL" id="HBGE01035010">
    <property type="protein sequence ID" value="CAD9129148.1"/>
    <property type="molecule type" value="Transcribed_RNA"/>
</dbReference>
<feature type="transmembrane region" description="Helical" evidence="1">
    <location>
        <begin position="45"/>
        <end position="64"/>
    </location>
</feature>
<sequence>MMPTTAADTVPRSALFQKVSAALADNVWQLTCVCGALFAFYEDRVLCACGLAGLLGLFCSIFALESSGFAPTHGERLWSIAIPICGALAVVTSVGCRLSGYHLAPWLICAGLFGATAAISMVTVRSDKDARYRQ</sequence>
<feature type="transmembrane region" description="Helical" evidence="1">
    <location>
        <begin position="103"/>
        <end position="124"/>
    </location>
</feature>
<accession>A0A7S1MDY8</accession>
<organism evidence="2">
    <name type="scientific">Alexandrium catenella</name>
    <name type="common">Red tide dinoflagellate</name>
    <name type="synonym">Gonyaulax catenella</name>
    <dbReference type="NCBI Taxonomy" id="2925"/>
    <lineage>
        <taxon>Eukaryota</taxon>
        <taxon>Sar</taxon>
        <taxon>Alveolata</taxon>
        <taxon>Dinophyceae</taxon>
        <taxon>Gonyaulacales</taxon>
        <taxon>Pyrocystaceae</taxon>
        <taxon>Alexandrium</taxon>
    </lineage>
</organism>
<gene>
    <name evidence="2" type="ORF">ACAT0790_LOCUS21265</name>
</gene>
<evidence type="ECO:0000256" key="1">
    <source>
        <dbReference type="SAM" id="Phobius"/>
    </source>
</evidence>
<keyword evidence="1" id="KW-0472">Membrane</keyword>